<comment type="caution">
    <text evidence="8">The sequence shown here is derived from an EMBL/GenBank/DDBJ whole genome shotgun (WGS) entry which is preliminary data.</text>
</comment>
<evidence type="ECO:0000256" key="5">
    <source>
        <dbReference type="ARBA" id="ARBA00023235"/>
    </source>
</evidence>
<sequence>MSLNKPETILVVGAGFSGAIIAHELSVGLPHPPKIIVMDQRNHIGGNCHTARDQSTGVMVHEYGPHIFHTSDKETWDYVNSFVPFRPFVNRVKGVHHGEVYSLPVNLHTINQLFGKQFGPEEAKKFIESLSSRDFKEPRNFEEQALKFLGEKIYKAFFYGYTKKQWGCEPTELPASILKRLPVRFNYDDNYYNDAYQGIPVDGYTSIISKMLDHPNVELRLNQKYDPQTFREKVDHTFISGPIDEYFGFKYGRLGYRTVFFERFEGEGDHQGNAVINYCDEEIPWTRIHEHKHFAPWEENKKTVWFKEYSKETGSEDIPYYPKRTEDDMAKFSSYQSDTAKLKDVTFLGRLATYRYMDMHHVIQEARAVADRFLQDVLDK</sequence>
<dbReference type="EMBL" id="NPDY01000004">
    <property type="protein sequence ID" value="PJZ70263.1"/>
    <property type="molecule type" value="Genomic_DNA"/>
</dbReference>
<comment type="cofactor">
    <cofactor evidence="1">
        <name>FAD</name>
        <dbReference type="ChEBI" id="CHEBI:57692"/>
    </cofactor>
</comment>
<evidence type="ECO:0000256" key="2">
    <source>
        <dbReference type="ARBA" id="ARBA00009321"/>
    </source>
</evidence>
<proteinExistence type="inferred from homology"/>
<dbReference type="GO" id="GO:0008767">
    <property type="term" value="F:UDP-galactopyranose mutase activity"/>
    <property type="evidence" value="ECO:0007669"/>
    <property type="project" value="InterPro"/>
</dbReference>
<dbReference type="OrthoDB" id="9769600at2"/>
<dbReference type="PANTHER" id="PTHR21197">
    <property type="entry name" value="UDP-GALACTOPYRANOSE MUTASE"/>
    <property type="match status" value="1"/>
</dbReference>
<evidence type="ECO:0000313" key="10">
    <source>
        <dbReference type="Proteomes" id="UP000231990"/>
    </source>
</evidence>
<evidence type="ECO:0000313" key="7">
    <source>
        <dbReference type="EMBL" id="PJZ70263.1"/>
    </source>
</evidence>
<dbReference type="Proteomes" id="UP000231962">
    <property type="component" value="Unassembled WGS sequence"/>
</dbReference>
<dbReference type="EMBL" id="NPDZ01000007">
    <property type="protein sequence ID" value="PJZ72853.1"/>
    <property type="molecule type" value="Genomic_DNA"/>
</dbReference>
<evidence type="ECO:0000259" key="6">
    <source>
        <dbReference type="Pfam" id="PF03275"/>
    </source>
</evidence>
<comment type="similarity">
    <text evidence="2">Belongs to the UDP-galactopyranose/dTDP-fucopyranose mutase family.</text>
</comment>
<dbReference type="Proteomes" id="UP000231990">
    <property type="component" value="Unassembled WGS sequence"/>
</dbReference>
<dbReference type="InterPro" id="IPR004379">
    <property type="entry name" value="UDP-GALP_mutase"/>
</dbReference>
<dbReference type="PANTHER" id="PTHR21197:SF0">
    <property type="entry name" value="UDP-GALACTOPYRANOSE MUTASE"/>
    <property type="match status" value="1"/>
</dbReference>
<dbReference type="Pfam" id="PF03275">
    <property type="entry name" value="GLF"/>
    <property type="match status" value="1"/>
</dbReference>
<organism evidence="8 10">
    <name type="scientific">Leptospira perolatii</name>
    <dbReference type="NCBI Taxonomy" id="2023191"/>
    <lineage>
        <taxon>Bacteria</taxon>
        <taxon>Pseudomonadati</taxon>
        <taxon>Spirochaetota</taxon>
        <taxon>Spirochaetia</taxon>
        <taxon>Leptospirales</taxon>
        <taxon>Leptospiraceae</taxon>
        <taxon>Leptospira</taxon>
    </lineage>
</organism>
<gene>
    <name evidence="8" type="primary">glf</name>
    <name evidence="7" type="ORF">CH360_06575</name>
    <name evidence="8" type="ORF">CH373_12395</name>
</gene>
<keyword evidence="5" id="KW-0413">Isomerase</keyword>
<name>A0A2M9ZLN2_9LEPT</name>
<dbReference type="SUPFAM" id="SSF51971">
    <property type="entry name" value="Nucleotide-binding domain"/>
    <property type="match status" value="1"/>
</dbReference>
<dbReference type="Pfam" id="PF13450">
    <property type="entry name" value="NAD_binding_8"/>
    <property type="match status" value="1"/>
</dbReference>
<evidence type="ECO:0000256" key="3">
    <source>
        <dbReference type="ARBA" id="ARBA00022630"/>
    </source>
</evidence>
<accession>A0A2M9ZLN2</accession>
<keyword evidence="3" id="KW-0285">Flavoprotein</keyword>
<dbReference type="SUPFAM" id="SSF54373">
    <property type="entry name" value="FAD-linked reductases, C-terminal domain"/>
    <property type="match status" value="1"/>
</dbReference>
<reference evidence="9 10" key="1">
    <citation type="submission" date="2017-07" db="EMBL/GenBank/DDBJ databases">
        <title>Leptospira spp. isolated from tropical soils.</title>
        <authorList>
            <person name="Thibeaux R."/>
            <person name="Iraola G."/>
            <person name="Ferres I."/>
            <person name="Bierque E."/>
            <person name="Girault D."/>
            <person name="Soupe-Gilbert M.-E."/>
            <person name="Picardeau M."/>
            <person name="Goarant C."/>
        </authorList>
    </citation>
    <scope>NUCLEOTIDE SEQUENCE [LARGE SCALE GENOMIC DNA]</scope>
    <source>
        <strain evidence="8 10">FH1-B-B1</strain>
        <strain evidence="7 9">FH1-B-C1</strain>
    </source>
</reference>
<keyword evidence="9" id="KW-1185">Reference proteome</keyword>
<evidence type="ECO:0000256" key="4">
    <source>
        <dbReference type="ARBA" id="ARBA00022827"/>
    </source>
</evidence>
<dbReference type="AlphaFoldDB" id="A0A2M9ZLN2"/>
<evidence type="ECO:0000313" key="9">
    <source>
        <dbReference type="Proteomes" id="UP000231962"/>
    </source>
</evidence>
<dbReference type="NCBIfam" id="TIGR00031">
    <property type="entry name" value="UDP-GALP_mutase"/>
    <property type="match status" value="1"/>
</dbReference>
<dbReference type="InterPro" id="IPR015899">
    <property type="entry name" value="UDP-GalPyranose_mutase_C"/>
</dbReference>
<feature type="domain" description="UDP-galactopyranose mutase C-terminal" evidence="6">
    <location>
        <begin position="156"/>
        <end position="356"/>
    </location>
</feature>
<keyword evidence="4" id="KW-0274">FAD</keyword>
<dbReference type="GO" id="GO:0050660">
    <property type="term" value="F:flavin adenine dinucleotide binding"/>
    <property type="evidence" value="ECO:0007669"/>
    <property type="project" value="TreeGrafter"/>
</dbReference>
<dbReference type="GO" id="GO:0005829">
    <property type="term" value="C:cytosol"/>
    <property type="evidence" value="ECO:0007669"/>
    <property type="project" value="TreeGrafter"/>
</dbReference>
<evidence type="ECO:0000313" key="8">
    <source>
        <dbReference type="EMBL" id="PJZ72853.1"/>
    </source>
</evidence>
<dbReference type="Gene3D" id="3.40.50.720">
    <property type="entry name" value="NAD(P)-binding Rossmann-like Domain"/>
    <property type="match status" value="3"/>
</dbReference>
<evidence type="ECO:0000256" key="1">
    <source>
        <dbReference type="ARBA" id="ARBA00001974"/>
    </source>
</evidence>
<protein>
    <submittedName>
        <fullName evidence="8">UDP-galactopyranose mutase</fullName>
    </submittedName>
</protein>